<gene>
    <name evidence="2" type="ORF">PV367_13665</name>
</gene>
<evidence type="ECO:0000313" key="3">
    <source>
        <dbReference type="Proteomes" id="UP001273589"/>
    </source>
</evidence>
<name>A0AAJ2ULI2_9ACTN</name>
<accession>A0AAJ2ULI2</accession>
<dbReference type="InterPro" id="IPR012654">
    <property type="entry name" value="CHP02391"/>
</dbReference>
<reference evidence="2" key="1">
    <citation type="journal article" date="2023" name="Microb. Genom.">
        <title>Mesoterricola silvestris gen. nov., sp. nov., Mesoterricola sediminis sp. nov., Geothrix oryzae sp. nov., Geothrix edaphica sp. nov., Geothrix rubra sp. nov., and Geothrix limicola sp. nov., six novel members of Acidobacteriota isolated from soils.</title>
        <authorList>
            <person name="Weisberg A.J."/>
            <person name="Pearce E."/>
            <person name="Kramer C.G."/>
            <person name="Chang J.H."/>
            <person name="Clarke C.R."/>
        </authorList>
    </citation>
    <scope>NUCLEOTIDE SEQUENCE</scope>
    <source>
        <strain evidence="2">ND06-05F</strain>
    </source>
</reference>
<protein>
    <submittedName>
        <fullName evidence="2">TIGR02391 family protein</fullName>
    </submittedName>
</protein>
<organism evidence="2 3">
    <name type="scientific">Streptomyces europaeiscabiei</name>
    <dbReference type="NCBI Taxonomy" id="146819"/>
    <lineage>
        <taxon>Bacteria</taxon>
        <taxon>Bacillati</taxon>
        <taxon>Actinomycetota</taxon>
        <taxon>Actinomycetes</taxon>
        <taxon>Kitasatosporales</taxon>
        <taxon>Streptomycetaceae</taxon>
        <taxon>Streptomyces</taxon>
    </lineage>
</organism>
<comment type="caution">
    <text evidence="2">The sequence shown here is derived from an EMBL/GenBank/DDBJ whole genome shotgun (WGS) entry which is preliminary data.</text>
</comment>
<dbReference type="NCBIfam" id="TIGR02391">
    <property type="entry name" value="hypoth_ymh"/>
    <property type="match status" value="1"/>
</dbReference>
<dbReference type="Pfam" id="PF09509">
    <property type="entry name" value="Hypoth_Ymh"/>
    <property type="match status" value="1"/>
</dbReference>
<dbReference type="EMBL" id="JARAWN010000064">
    <property type="protein sequence ID" value="MDX3130814.1"/>
    <property type="molecule type" value="Genomic_DNA"/>
</dbReference>
<evidence type="ECO:0000313" key="2">
    <source>
        <dbReference type="EMBL" id="MDX3130814.1"/>
    </source>
</evidence>
<dbReference type="RefSeq" id="WP_319691688.1">
    <property type="nucleotide sequence ID" value="NZ_JARAWN010000064.1"/>
</dbReference>
<sequence length="376" mass="41576">MNMRMRVTAPKGMPRPTGDEGYRLLNAVWRHLVKTGRWPTFEQIDRILYRDDIEFERAVAQLPEGLLMGIDRDLKRRPPQADQEIRLSLAGAVHCDYSAAEVTALVGMVRVCGVIERDWEPEGGDSVPSQPYLDPEVLRFHPAFEAGAFPSAEVIYRAAHLSLHEPWSSGLGHQPESLSWRVSFDRRVRPFAAVTRLVNYWEVRTTVLAPEAAVQPVPLAMEEPAAVPALPSPASFVVSLALHPEIAAVAAERFENGQHADAVMRAFQAVEHRVQTLIGSAEIGTRLMGTALASETPKLVVTRATGPSLSSEREGFRDLFRGAMLGLRNPRAHGPHDADDPEEAQEMLVFASFLMRRLDRAEAELNTQEAQAAATS</sequence>
<evidence type="ECO:0000259" key="1">
    <source>
        <dbReference type="Pfam" id="PF09509"/>
    </source>
</evidence>
<dbReference type="AlphaFoldDB" id="A0AAJ2ULI2"/>
<proteinExistence type="predicted"/>
<dbReference type="Proteomes" id="UP001273589">
    <property type="component" value="Unassembled WGS sequence"/>
</dbReference>
<feature type="domain" description="Conserved hypothetical protein CHP02391" evidence="1">
    <location>
        <begin position="242"/>
        <end position="358"/>
    </location>
</feature>